<evidence type="ECO:0000259" key="1">
    <source>
        <dbReference type="PROSITE" id="PS50238"/>
    </source>
</evidence>
<dbReference type="PROSITE" id="PS50238">
    <property type="entry name" value="RHOGAP"/>
    <property type="match status" value="1"/>
</dbReference>
<dbReference type="Proteomes" id="UP000070089">
    <property type="component" value="Unassembled WGS sequence"/>
</dbReference>
<protein>
    <submittedName>
        <fullName evidence="2">Putative Rho GAP/ GTPase activating protein</fullName>
    </submittedName>
</protein>
<sequence>MSQDSAQALYSVVVVRDFLKEHLPSMIDTVPYLTAVVGDVIDVIYEPEDCVSPQRTWIYGSKRGVGDCGWLPSTYTVMLKRGDEPLYELSYEEQLRLENRCLTRFIENAINYLLKDRKYAVEGIFRCSGDKRMESWIMAHVARAGSINFERVPGITAHSVADAIKFYLKKLPESIIPPRLWTQFNGFLLKYKDSTVLRSSDFSNTDSHRCNQEFDYTVCRRDFEPPDLLVGGFLSKTAGVASTSHEKYAFFFGEDSVESSLASSLFGSEDVCEEFAKEPDTFTLQLSNTLESTPSEHSKVTDDPTACDRVSVDVSANSNAVTDSRANEPASGAACIESAQQADAYQFYEYNPLGSYGVGPYYYASQAVDDVTGTDEGCGSTDNSTELLLEDCRRIPSPTVPADSIQSGSPSAGLSVFGNSRILGHKGEAAAEFIFSVLPLSRFILLRSIMILCCHIMDAIDVTKMTPQSFKQVFYMCILNDPNNSFSISVSQKVTEFLFTNWPLFERYYNSNGIPFFDPAIPLAQCSRMHKNQRTSIQNILIYVLTTFDPADYVGVSNSISCVKIRHNEIVTLIRTEGKWALVDTGLRQGWVDLACLQHNGLFCLAESTVHYELDSPS</sequence>
<dbReference type="PANTHER" id="PTHR45808">
    <property type="entry name" value="RHO GTPASE-ACTIVATING PROTEIN 68F"/>
    <property type="match status" value="1"/>
</dbReference>
<name>A0A132NPF6_GIAIN</name>
<accession>A0A132NPF6</accession>
<dbReference type="GO" id="GO:0005096">
    <property type="term" value="F:GTPase activator activity"/>
    <property type="evidence" value="ECO:0007669"/>
    <property type="project" value="TreeGrafter"/>
</dbReference>
<dbReference type="SUPFAM" id="SSF48350">
    <property type="entry name" value="GTPase activation domain, GAP"/>
    <property type="match status" value="1"/>
</dbReference>
<reference evidence="2 3" key="1">
    <citation type="journal article" date="2015" name="Mol. Biochem. Parasitol.">
        <title>Identification of polymorphic genes for use in assemblage B genotyping assays through comparative genomics of multiple assemblage B Giardia duodenalis isolates.</title>
        <authorList>
            <person name="Wielinga C."/>
            <person name="Thompson R.C."/>
            <person name="Monis P."/>
            <person name="Ryan U."/>
        </authorList>
    </citation>
    <scope>NUCLEOTIDE SEQUENCE [LARGE SCALE GENOMIC DNA]</scope>
    <source>
        <strain evidence="2 3">BAH15c1</strain>
    </source>
</reference>
<dbReference type="PANTHER" id="PTHR45808:SF2">
    <property type="entry name" value="RHO GTPASE-ACTIVATING PROTEIN 68F"/>
    <property type="match status" value="1"/>
</dbReference>
<gene>
    <name evidence="2" type="ORF">QR46_4383</name>
</gene>
<feature type="domain" description="Rho-GAP" evidence="1">
    <location>
        <begin position="89"/>
        <end position="301"/>
    </location>
</feature>
<dbReference type="GO" id="GO:0005737">
    <property type="term" value="C:cytoplasm"/>
    <property type="evidence" value="ECO:0007669"/>
    <property type="project" value="TreeGrafter"/>
</dbReference>
<evidence type="ECO:0000313" key="3">
    <source>
        <dbReference type="Proteomes" id="UP000070089"/>
    </source>
</evidence>
<dbReference type="VEuPathDB" id="GiardiaDB:QR46_4383"/>
<comment type="caution">
    <text evidence="2">The sequence shown here is derived from an EMBL/GenBank/DDBJ whole genome shotgun (WGS) entry which is preliminary data.</text>
</comment>
<dbReference type="AlphaFoldDB" id="A0A132NPF6"/>
<organism evidence="2 3">
    <name type="scientific">Giardia duodenalis assemblage B</name>
    <dbReference type="NCBI Taxonomy" id="1394984"/>
    <lineage>
        <taxon>Eukaryota</taxon>
        <taxon>Metamonada</taxon>
        <taxon>Diplomonadida</taxon>
        <taxon>Hexamitidae</taxon>
        <taxon>Giardiinae</taxon>
        <taxon>Giardia</taxon>
    </lineage>
</organism>
<dbReference type="GO" id="GO:0007264">
    <property type="term" value="P:small GTPase-mediated signal transduction"/>
    <property type="evidence" value="ECO:0007669"/>
    <property type="project" value="TreeGrafter"/>
</dbReference>
<dbReference type="InterPro" id="IPR000198">
    <property type="entry name" value="RhoGAP_dom"/>
</dbReference>
<dbReference type="OrthoDB" id="10252728at2759"/>
<dbReference type="EMBL" id="JXTI01000166">
    <property type="protein sequence ID" value="KWX11652.1"/>
    <property type="molecule type" value="Genomic_DNA"/>
</dbReference>
<evidence type="ECO:0000313" key="2">
    <source>
        <dbReference type="EMBL" id="KWX11652.1"/>
    </source>
</evidence>
<dbReference type="Gene3D" id="1.10.555.10">
    <property type="entry name" value="Rho GTPase activation protein"/>
    <property type="match status" value="2"/>
</dbReference>
<proteinExistence type="predicted"/>
<dbReference type="InterPro" id="IPR008936">
    <property type="entry name" value="Rho_GTPase_activation_prot"/>
</dbReference>
<dbReference type="SMART" id="SM00324">
    <property type="entry name" value="RhoGAP"/>
    <property type="match status" value="1"/>
</dbReference>
<dbReference type="Pfam" id="PF00620">
    <property type="entry name" value="RhoGAP"/>
    <property type="match status" value="1"/>
</dbReference>